<feature type="compositionally biased region" description="Acidic residues" evidence="1">
    <location>
        <begin position="81"/>
        <end position="102"/>
    </location>
</feature>
<organism evidence="2 3">
    <name type="scientific">Gossypium barbadense</name>
    <name type="common">Sea Island cotton</name>
    <name type="synonym">Hibiscus barbadensis</name>
    <dbReference type="NCBI Taxonomy" id="3634"/>
    <lineage>
        <taxon>Eukaryota</taxon>
        <taxon>Viridiplantae</taxon>
        <taxon>Streptophyta</taxon>
        <taxon>Embryophyta</taxon>
        <taxon>Tracheophyta</taxon>
        <taxon>Spermatophyta</taxon>
        <taxon>Magnoliopsida</taxon>
        <taxon>eudicotyledons</taxon>
        <taxon>Gunneridae</taxon>
        <taxon>Pentapetalae</taxon>
        <taxon>rosids</taxon>
        <taxon>malvids</taxon>
        <taxon>Malvales</taxon>
        <taxon>Malvaceae</taxon>
        <taxon>Malvoideae</taxon>
        <taxon>Gossypium</taxon>
    </lineage>
</organism>
<evidence type="ECO:0000313" key="2">
    <source>
        <dbReference type="EMBL" id="PPR94854.1"/>
    </source>
</evidence>
<name>A0A2P5WUT9_GOSBA</name>
<feature type="region of interest" description="Disordered" evidence="1">
    <location>
        <begin position="66"/>
        <end position="102"/>
    </location>
</feature>
<sequence>MELIDNEDVETMVTLYCGNRSNQNAPIQLFAELAGVEPIEDLTLLVDSQSNVRGIDVALETDMVGDDIYNSSDPSDHEVDSDSDLNVEEVPDSIDNEGVNDD</sequence>
<reference evidence="2 3" key="1">
    <citation type="submission" date="2015-01" db="EMBL/GenBank/DDBJ databases">
        <title>Genome of allotetraploid Gossypium barbadense reveals genomic plasticity and fiber elongation in cotton evolution.</title>
        <authorList>
            <person name="Chen X."/>
            <person name="Liu X."/>
            <person name="Zhao B."/>
            <person name="Zheng H."/>
            <person name="Hu Y."/>
            <person name="Lu G."/>
            <person name="Yang C."/>
            <person name="Chen J."/>
            <person name="Shan C."/>
            <person name="Zhang L."/>
            <person name="Zhou Y."/>
            <person name="Wang L."/>
            <person name="Guo W."/>
            <person name="Bai Y."/>
            <person name="Ruan J."/>
            <person name="Shangguan X."/>
            <person name="Mao Y."/>
            <person name="Jiang J."/>
            <person name="Zhu Y."/>
            <person name="Lei J."/>
            <person name="Kang H."/>
            <person name="Chen S."/>
            <person name="He X."/>
            <person name="Wang R."/>
            <person name="Wang Y."/>
            <person name="Chen J."/>
            <person name="Wang L."/>
            <person name="Yu S."/>
            <person name="Wang B."/>
            <person name="Wei J."/>
            <person name="Song S."/>
            <person name="Lu X."/>
            <person name="Gao Z."/>
            <person name="Gu W."/>
            <person name="Deng X."/>
            <person name="Ma D."/>
            <person name="Wang S."/>
            <person name="Liang W."/>
            <person name="Fang L."/>
            <person name="Cai C."/>
            <person name="Zhu X."/>
            <person name="Zhou B."/>
            <person name="Zhang Y."/>
            <person name="Chen Z."/>
            <person name="Xu S."/>
            <person name="Zhu R."/>
            <person name="Wang S."/>
            <person name="Zhang T."/>
            <person name="Zhao G."/>
        </authorList>
    </citation>
    <scope>NUCLEOTIDE SEQUENCE [LARGE SCALE GENOMIC DNA]</scope>
    <source>
        <strain evidence="3">cv. Xinhai21</strain>
        <tissue evidence="2">Leaf</tissue>
    </source>
</reference>
<evidence type="ECO:0000313" key="3">
    <source>
        <dbReference type="Proteomes" id="UP000239757"/>
    </source>
</evidence>
<accession>A0A2P5WUT9</accession>
<dbReference type="Proteomes" id="UP000239757">
    <property type="component" value="Unassembled WGS sequence"/>
</dbReference>
<protein>
    <submittedName>
        <fullName evidence="2">Uncharacterized protein</fullName>
    </submittedName>
</protein>
<evidence type="ECO:0000256" key="1">
    <source>
        <dbReference type="SAM" id="MobiDB-lite"/>
    </source>
</evidence>
<dbReference type="EMBL" id="KZ666425">
    <property type="protein sequence ID" value="PPR94854.1"/>
    <property type="molecule type" value="Genomic_DNA"/>
</dbReference>
<gene>
    <name evidence="2" type="ORF">GOBAR_AA25813</name>
</gene>
<proteinExistence type="predicted"/>
<dbReference type="AlphaFoldDB" id="A0A2P5WUT9"/>